<proteinExistence type="predicted"/>
<dbReference type="EMBL" id="DSUJ01000012">
    <property type="protein sequence ID" value="HFI92841.1"/>
    <property type="molecule type" value="Genomic_DNA"/>
</dbReference>
<sequence length="371" mass="42959">MKTKLFFLIAVVSFLFVSCLKEMPDKELTVSIESEDPIRNIQKLTPNDFKTNVMILGVPPLNVLRKDFSPELLDSLIIVLKNFKPSLICIDGISPREIESFQHIDEYHSRLAHSLAQKEIQLAALVRKKFKLTYAKALDEIDSILTRANSDNKLSSSERIELIKYLIATYDIYSAALQWSYLSNEDKTKANLEPIIKEELDQLINSNDENSSIGIRLARDLKIQKLYPVNDYSDKFYLDKISDKLYEEMLISEVYLNSRKDILDFHTDKKLKESLSKKNLLPFFQHINSPDYIIKSTNKNWGIYYRMFLDSGLDRTRVALWEMKCLRIASNIREISSLQPGKNILVIIDVSAKPFLEEYLKSMGDIQIKNL</sequence>
<comment type="caution">
    <text evidence="1">The sequence shown here is derived from an EMBL/GenBank/DDBJ whole genome shotgun (WGS) entry which is preliminary data.</text>
</comment>
<protein>
    <submittedName>
        <fullName evidence="1">Uncharacterized protein</fullName>
    </submittedName>
</protein>
<evidence type="ECO:0000313" key="1">
    <source>
        <dbReference type="EMBL" id="HFI92841.1"/>
    </source>
</evidence>
<name>A0A7V2ZMQ6_9BACT</name>
<dbReference type="Pfam" id="PF18950">
    <property type="entry name" value="DUF5694"/>
    <property type="match status" value="1"/>
</dbReference>
<accession>A0A7V2ZMQ6</accession>
<dbReference type="InterPro" id="IPR043749">
    <property type="entry name" value="DUF5694"/>
</dbReference>
<dbReference type="AlphaFoldDB" id="A0A7V2ZMQ6"/>
<dbReference type="PROSITE" id="PS51257">
    <property type="entry name" value="PROKAR_LIPOPROTEIN"/>
    <property type="match status" value="1"/>
</dbReference>
<organism evidence="1">
    <name type="scientific">Ignavibacterium album</name>
    <dbReference type="NCBI Taxonomy" id="591197"/>
    <lineage>
        <taxon>Bacteria</taxon>
        <taxon>Pseudomonadati</taxon>
        <taxon>Ignavibacteriota</taxon>
        <taxon>Ignavibacteria</taxon>
        <taxon>Ignavibacteriales</taxon>
        <taxon>Ignavibacteriaceae</taxon>
        <taxon>Ignavibacterium</taxon>
    </lineage>
</organism>
<gene>
    <name evidence="1" type="ORF">ENS31_15090</name>
</gene>
<reference evidence="1" key="1">
    <citation type="journal article" date="2020" name="mSystems">
        <title>Genome- and Community-Level Interaction Insights into Carbon Utilization and Element Cycling Functions of Hydrothermarchaeota in Hydrothermal Sediment.</title>
        <authorList>
            <person name="Zhou Z."/>
            <person name="Liu Y."/>
            <person name="Xu W."/>
            <person name="Pan J."/>
            <person name="Luo Z.H."/>
            <person name="Li M."/>
        </authorList>
    </citation>
    <scope>NUCLEOTIDE SEQUENCE [LARGE SCALE GENOMIC DNA]</scope>
    <source>
        <strain evidence="1">SpSt-479</strain>
    </source>
</reference>